<dbReference type="EMBL" id="CP080467">
    <property type="protein sequence ID" value="UNO50194.1"/>
    <property type="molecule type" value="Genomic_DNA"/>
</dbReference>
<accession>T0BSQ4</accession>
<dbReference type="OrthoDB" id="501835at2"/>
<accession>A0A9E6ZW00</accession>
<protein>
    <submittedName>
        <fullName evidence="1">Uncharacterized protein</fullName>
    </submittedName>
</protein>
<dbReference type="eggNOG" id="COG4447">
    <property type="taxonomic scope" value="Bacteria"/>
</dbReference>
<dbReference type="KEGG" id="aaco:K1I37_06895"/>
<evidence type="ECO:0000313" key="2">
    <source>
        <dbReference type="Proteomes" id="UP000829401"/>
    </source>
</evidence>
<dbReference type="Proteomes" id="UP000829401">
    <property type="component" value="Chromosome"/>
</dbReference>
<dbReference type="SUPFAM" id="SSF50939">
    <property type="entry name" value="Sialidases"/>
    <property type="match status" value="1"/>
</dbReference>
<name>T0BSQ4_ALIAG</name>
<dbReference type="PROSITE" id="PS51257">
    <property type="entry name" value="PROKAR_LIPOPROTEIN"/>
    <property type="match status" value="1"/>
</dbReference>
<dbReference type="InterPro" id="IPR015943">
    <property type="entry name" value="WD40/YVTN_repeat-like_dom_sf"/>
</dbReference>
<proteinExistence type="predicted"/>
<reference evidence="2" key="1">
    <citation type="journal article" date="2022" name="G3 (Bethesda)">
        <title>Unveiling the complete genome sequence of Alicyclobacillus acidoterrestris DSM 3922T, a taint-producing strain.</title>
        <authorList>
            <person name="Leonardo I.C."/>
            <person name="Barreto Crespo M.T."/>
            <person name="Gaspar F.B."/>
        </authorList>
    </citation>
    <scope>NUCLEOTIDE SEQUENCE [LARGE SCALE GENOMIC DNA]</scope>
    <source>
        <strain evidence="2">DSM 3922</strain>
    </source>
</reference>
<dbReference type="Gene3D" id="2.130.10.10">
    <property type="entry name" value="YVTN repeat-like/Quinoprotein amine dehydrogenase"/>
    <property type="match status" value="1"/>
</dbReference>
<dbReference type="RefSeq" id="WP_021297550.1">
    <property type="nucleotide sequence ID" value="NZ_AURB01000156.1"/>
</dbReference>
<dbReference type="InterPro" id="IPR036278">
    <property type="entry name" value="Sialidase_sf"/>
</dbReference>
<sequence length="449" mass="48774">MRLPRTLASLLTFTMIIGLTGCSVTSNNDTGQPGTGRGKADSLGTFTGDPRTSLKDTPADTAGLVHQKPTDASLPATVSLAALQKSNTFYNMEMFDGNVGYRWGYLHGNFALERTENAGANWYSIALPRTLPLAQLNTGTGAVENPTVQVTDENSIYIFAVTGSTLLNLHTDDAGHHWTQTSLPLPTSGLQLESVNLLGDQDGFILLRGQGKQSATHQLYRLLNKATTAVALHVSGNGKDAGLPASAQAVVHFTNPQDGWLVAVTTDGKVHLYDSHNGGNTWTASTFHTPPGLTGFKAVRVYEPSRLEQEGNFLVRYARQTNKGTQYHLVMFRSVNGGNKFTTRVEDQLFDAVSDYMGNPVSFLNQDYAFAINDQRLVASWDGGMTWRTIHSSSLETTLNAYPRVLATDFESDTLGYLLLQTANYQRTAFVKVTLNGTSSWADAQVVSH</sequence>
<keyword evidence="2" id="KW-1185">Reference proteome</keyword>
<gene>
    <name evidence="1" type="ORF">K1I37_06895</name>
</gene>
<organism evidence="1 2">
    <name type="scientific">Alicyclobacillus acidoterrestris (strain ATCC 49025 / DSM 3922 / CIP 106132 / NCIMB 13137 / GD3B)</name>
    <dbReference type="NCBI Taxonomy" id="1356854"/>
    <lineage>
        <taxon>Bacteria</taxon>
        <taxon>Bacillati</taxon>
        <taxon>Bacillota</taxon>
        <taxon>Bacilli</taxon>
        <taxon>Bacillales</taxon>
        <taxon>Alicyclobacillaceae</taxon>
        <taxon>Alicyclobacillus</taxon>
    </lineage>
</organism>
<dbReference type="STRING" id="1356854.N007_12465"/>
<dbReference type="AlphaFoldDB" id="T0BSQ4"/>
<evidence type="ECO:0000313" key="1">
    <source>
        <dbReference type="EMBL" id="UNO50194.1"/>
    </source>
</evidence>